<dbReference type="AlphaFoldDB" id="A0A1J4SA35"/>
<comment type="subcellular location">
    <subcellularLocation>
        <location evidence="1">Cell membrane</location>
        <topology evidence="1">Multi-pass membrane protein</topology>
    </subcellularLocation>
</comment>
<feature type="transmembrane region" description="Helical" evidence="8">
    <location>
        <begin position="6"/>
        <end position="31"/>
    </location>
</feature>
<evidence type="ECO:0000256" key="4">
    <source>
        <dbReference type="ARBA" id="ARBA00022475"/>
    </source>
</evidence>
<dbReference type="EMBL" id="MNUO01000108">
    <property type="protein sequence ID" value="OIN96199.1"/>
    <property type="molecule type" value="Genomic_DNA"/>
</dbReference>
<evidence type="ECO:0000256" key="3">
    <source>
        <dbReference type="ARBA" id="ARBA00022448"/>
    </source>
</evidence>
<dbReference type="FunFam" id="1.10.3470.10:FF:000001">
    <property type="entry name" value="Vitamin B12 ABC transporter permease BtuC"/>
    <property type="match status" value="1"/>
</dbReference>
<proteinExistence type="inferred from homology"/>
<organism evidence="9 10">
    <name type="scientific">Candidatus Desantisbacteria bacterium CG1_02_38_46</name>
    <dbReference type="NCBI Taxonomy" id="1817893"/>
    <lineage>
        <taxon>Bacteria</taxon>
        <taxon>Candidatus Desantisiibacteriota</taxon>
    </lineage>
</organism>
<dbReference type="STRING" id="1817893.AUJ66_07115"/>
<feature type="transmembrane region" description="Helical" evidence="8">
    <location>
        <begin position="307"/>
        <end position="326"/>
    </location>
</feature>
<dbReference type="Proteomes" id="UP000182278">
    <property type="component" value="Unassembled WGS sequence"/>
</dbReference>
<keyword evidence="3" id="KW-0813">Transport</keyword>
<dbReference type="SUPFAM" id="SSF81345">
    <property type="entry name" value="ABC transporter involved in vitamin B12 uptake, BtuC"/>
    <property type="match status" value="1"/>
</dbReference>
<evidence type="ECO:0000256" key="1">
    <source>
        <dbReference type="ARBA" id="ARBA00004651"/>
    </source>
</evidence>
<feature type="transmembrane region" description="Helical" evidence="8">
    <location>
        <begin position="65"/>
        <end position="86"/>
    </location>
</feature>
<keyword evidence="4" id="KW-1003">Cell membrane</keyword>
<comment type="similarity">
    <text evidence="2">Belongs to the binding-protein-dependent transport system permease family. FecCD subfamily.</text>
</comment>
<feature type="transmembrane region" description="Helical" evidence="8">
    <location>
        <begin position="277"/>
        <end position="295"/>
    </location>
</feature>
<accession>A0A1J4SA35</accession>
<evidence type="ECO:0000256" key="8">
    <source>
        <dbReference type="SAM" id="Phobius"/>
    </source>
</evidence>
<protein>
    <recommendedName>
        <fullName evidence="11">Iron ABC transporter</fullName>
    </recommendedName>
</protein>
<evidence type="ECO:0000313" key="10">
    <source>
        <dbReference type="Proteomes" id="UP000182278"/>
    </source>
</evidence>
<reference evidence="9 10" key="1">
    <citation type="journal article" date="2016" name="Environ. Microbiol.">
        <title>Genomic resolution of a cold subsurface aquifer community provides metabolic insights for novel microbes adapted to high CO concentrations.</title>
        <authorList>
            <person name="Probst A.J."/>
            <person name="Castelle C.J."/>
            <person name="Singh A."/>
            <person name="Brown C.T."/>
            <person name="Anantharaman K."/>
            <person name="Sharon I."/>
            <person name="Hug L.A."/>
            <person name="Burstein D."/>
            <person name="Emerson J.B."/>
            <person name="Thomas B.C."/>
            <person name="Banfield J.F."/>
        </authorList>
    </citation>
    <scope>NUCLEOTIDE SEQUENCE [LARGE SCALE GENOMIC DNA]</scope>
    <source>
        <strain evidence="9">CG1_02_38_46</strain>
    </source>
</reference>
<keyword evidence="5 8" id="KW-0812">Transmembrane</keyword>
<feature type="transmembrane region" description="Helical" evidence="8">
    <location>
        <begin position="239"/>
        <end position="265"/>
    </location>
</feature>
<evidence type="ECO:0000313" key="9">
    <source>
        <dbReference type="EMBL" id="OIN96199.1"/>
    </source>
</evidence>
<sequence>MKQKIILSVLCTVLFLTLLSTLTIGPVHIPIKTVAKILLSKIYNIQATWPENFQSIILFVRFPRILLGILVGCALSVSGCAMQGMFRNPMADSYVCGIASGGAFGASLVIISGMGRGLIMPVAFGFSLLAIFIVYYLAKTGRKVPVETLLLSGIAISLFFSALTSFIHYISEEWQWREMIFWIMGGLWKSDWNRVASSSPIIILGTLGLMFFSRELNILLIGEEQAQDLGVEVEKTRKIILVLSALVASSAVAVSGIIGFVGLIIPHTMRLIIGPDHRFLLPASCLAGGIFLVWVDTISRTLISPSELPVGIITALFGVPFFLFLLRRRKKIIGF</sequence>
<dbReference type="Pfam" id="PF01032">
    <property type="entry name" value="FecCD"/>
    <property type="match status" value="1"/>
</dbReference>
<evidence type="ECO:0000256" key="7">
    <source>
        <dbReference type="ARBA" id="ARBA00023136"/>
    </source>
</evidence>
<evidence type="ECO:0000256" key="5">
    <source>
        <dbReference type="ARBA" id="ARBA00022692"/>
    </source>
</evidence>
<dbReference type="GO" id="GO:0022857">
    <property type="term" value="F:transmembrane transporter activity"/>
    <property type="evidence" value="ECO:0007669"/>
    <property type="project" value="InterPro"/>
</dbReference>
<dbReference type="Gene3D" id="1.10.3470.10">
    <property type="entry name" value="ABC transporter involved in vitamin B12 uptake, BtuC"/>
    <property type="match status" value="1"/>
</dbReference>
<feature type="transmembrane region" description="Helical" evidence="8">
    <location>
        <begin position="118"/>
        <end position="138"/>
    </location>
</feature>
<keyword evidence="7 8" id="KW-0472">Membrane</keyword>
<dbReference type="GO" id="GO:0033214">
    <property type="term" value="P:siderophore-iron import into cell"/>
    <property type="evidence" value="ECO:0007669"/>
    <property type="project" value="TreeGrafter"/>
</dbReference>
<dbReference type="InterPro" id="IPR037294">
    <property type="entry name" value="ABC_BtuC-like"/>
</dbReference>
<dbReference type="GO" id="GO:0005886">
    <property type="term" value="C:plasma membrane"/>
    <property type="evidence" value="ECO:0007669"/>
    <property type="project" value="UniProtKB-SubCell"/>
</dbReference>
<evidence type="ECO:0008006" key="11">
    <source>
        <dbReference type="Google" id="ProtNLM"/>
    </source>
</evidence>
<comment type="caution">
    <text evidence="9">The sequence shown here is derived from an EMBL/GenBank/DDBJ whole genome shotgun (WGS) entry which is preliminary data.</text>
</comment>
<dbReference type="PANTHER" id="PTHR30472:SF25">
    <property type="entry name" value="ABC TRANSPORTER PERMEASE PROTEIN MJ0876-RELATED"/>
    <property type="match status" value="1"/>
</dbReference>
<gene>
    <name evidence="9" type="ORF">AUJ66_07115</name>
</gene>
<evidence type="ECO:0000256" key="6">
    <source>
        <dbReference type="ARBA" id="ARBA00022989"/>
    </source>
</evidence>
<feature type="transmembrane region" description="Helical" evidence="8">
    <location>
        <begin position="92"/>
        <end position="111"/>
    </location>
</feature>
<name>A0A1J4SA35_9BACT</name>
<keyword evidence="6 8" id="KW-1133">Transmembrane helix</keyword>
<feature type="transmembrane region" description="Helical" evidence="8">
    <location>
        <begin position="150"/>
        <end position="171"/>
    </location>
</feature>
<dbReference type="PANTHER" id="PTHR30472">
    <property type="entry name" value="FERRIC ENTEROBACTIN TRANSPORT SYSTEM PERMEASE PROTEIN"/>
    <property type="match status" value="1"/>
</dbReference>
<evidence type="ECO:0000256" key="2">
    <source>
        <dbReference type="ARBA" id="ARBA00007935"/>
    </source>
</evidence>
<dbReference type="CDD" id="cd06550">
    <property type="entry name" value="TM_ABC_iron-siderophores_like"/>
    <property type="match status" value="1"/>
</dbReference>
<dbReference type="InterPro" id="IPR000522">
    <property type="entry name" value="ABC_transptr_permease_BtuC"/>
</dbReference>